<evidence type="ECO:0000256" key="1">
    <source>
        <dbReference type="SAM" id="MobiDB-lite"/>
    </source>
</evidence>
<feature type="compositionally biased region" description="Basic residues" evidence="1">
    <location>
        <begin position="108"/>
        <end position="119"/>
    </location>
</feature>
<accession>A0A2U1PYZ9</accession>
<gene>
    <name evidence="2" type="ORF">CTI12_AA094870</name>
</gene>
<feature type="region of interest" description="Disordered" evidence="1">
    <location>
        <begin position="106"/>
        <end position="136"/>
    </location>
</feature>
<dbReference type="PANTHER" id="PTHR34956:SF1">
    <property type="entry name" value="DUF4005 DOMAIN-CONTAINING PROTEIN"/>
    <property type="match status" value="1"/>
</dbReference>
<dbReference type="PANTHER" id="PTHR34956">
    <property type="entry name" value="OS05G0397300 PROTEIN"/>
    <property type="match status" value="1"/>
</dbReference>
<sequence length="136" mass="15653">MSLDYVHHQANINMDMHDAEDSAFYDHLTRQILHLMDDDDEIFAKRTIKSRPEFDRRPVSGGQLISGKHYGWLEGSRSVEVPSWMENLWAKNGGGTGVFIPHAVAATKPRRRRHRRPRKNNNGERIHSSNGQMIHG</sequence>
<keyword evidence="3" id="KW-1185">Reference proteome</keyword>
<protein>
    <submittedName>
        <fullName evidence="2">Uncharacterized protein</fullName>
    </submittedName>
</protein>
<reference evidence="2 3" key="1">
    <citation type="journal article" date="2018" name="Mol. Plant">
        <title>The genome of Artemisia annua provides insight into the evolution of Asteraceae family and artemisinin biosynthesis.</title>
        <authorList>
            <person name="Shen Q."/>
            <person name="Zhang L."/>
            <person name="Liao Z."/>
            <person name="Wang S."/>
            <person name="Yan T."/>
            <person name="Shi P."/>
            <person name="Liu M."/>
            <person name="Fu X."/>
            <person name="Pan Q."/>
            <person name="Wang Y."/>
            <person name="Lv Z."/>
            <person name="Lu X."/>
            <person name="Zhang F."/>
            <person name="Jiang W."/>
            <person name="Ma Y."/>
            <person name="Chen M."/>
            <person name="Hao X."/>
            <person name="Li L."/>
            <person name="Tang Y."/>
            <person name="Lv G."/>
            <person name="Zhou Y."/>
            <person name="Sun X."/>
            <person name="Brodelius P.E."/>
            <person name="Rose J.K.C."/>
            <person name="Tang K."/>
        </authorList>
    </citation>
    <scope>NUCLEOTIDE SEQUENCE [LARGE SCALE GENOMIC DNA]</scope>
    <source>
        <strain evidence="3">cv. Huhao1</strain>
        <tissue evidence="2">Leaf</tissue>
    </source>
</reference>
<organism evidence="2 3">
    <name type="scientific">Artemisia annua</name>
    <name type="common">Sweet wormwood</name>
    <dbReference type="NCBI Taxonomy" id="35608"/>
    <lineage>
        <taxon>Eukaryota</taxon>
        <taxon>Viridiplantae</taxon>
        <taxon>Streptophyta</taxon>
        <taxon>Embryophyta</taxon>
        <taxon>Tracheophyta</taxon>
        <taxon>Spermatophyta</taxon>
        <taxon>Magnoliopsida</taxon>
        <taxon>eudicotyledons</taxon>
        <taxon>Gunneridae</taxon>
        <taxon>Pentapetalae</taxon>
        <taxon>asterids</taxon>
        <taxon>campanulids</taxon>
        <taxon>Asterales</taxon>
        <taxon>Asteraceae</taxon>
        <taxon>Asteroideae</taxon>
        <taxon>Anthemideae</taxon>
        <taxon>Artemisiinae</taxon>
        <taxon>Artemisia</taxon>
    </lineage>
</organism>
<comment type="caution">
    <text evidence="2">The sequence shown here is derived from an EMBL/GenBank/DDBJ whole genome shotgun (WGS) entry which is preliminary data.</text>
</comment>
<dbReference type="EMBL" id="PKPP01000582">
    <property type="protein sequence ID" value="PWA91000.1"/>
    <property type="molecule type" value="Genomic_DNA"/>
</dbReference>
<name>A0A2U1PYZ9_ARTAN</name>
<dbReference type="OrthoDB" id="1664031at2759"/>
<evidence type="ECO:0000313" key="2">
    <source>
        <dbReference type="EMBL" id="PWA91000.1"/>
    </source>
</evidence>
<evidence type="ECO:0000313" key="3">
    <source>
        <dbReference type="Proteomes" id="UP000245207"/>
    </source>
</evidence>
<dbReference type="AlphaFoldDB" id="A0A2U1PYZ9"/>
<proteinExistence type="predicted"/>
<dbReference type="Proteomes" id="UP000245207">
    <property type="component" value="Unassembled WGS sequence"/>
</dbReference>